<feature type="domain" description="HTH cro/C1-type" evidence="2">
    <location>
        <begin position="7"/>
        <end position="38"/>
    </location>
</feature>
<gene>
    <name evidence="3" type="ORF">H9787_10590</name>
</gene>
<reference evidence="3" key="2">
    <citation type="submission" date="2021-04" db="EMBL/GenBank/DDBJ databases">
        <authorList>
            <person name="Gilroy R."/>
        </authorList>
    </citation>
    <scope>NUCLEOTIDE SEQUENCE</scope>
    <source>
        <strain evidence="3">ChiBcec18-1249</strain>
    </source>
</reference>
<evidence type="ECO:0000313" key="3">
    <source>
        <dbReference type="EMBL" id="HJB14138.1"/>
    </source>
</evidence>
<comment type="caution">
    <text evidence="3">The sequence shown here is derived from an EMBL/GenBank/DDBJ whole genome shotgun (WGS) entry which is preliminary data.</text>
</comment>
<dbReference type="PROSITE" id="PS50943">
    <property type="entry name" value="HTH_CROC1"/>
    <property type="match status" value="1"/>
</dbReference>
<evidence type="ECO:0000256" key="1">
    <source>
        <dbReference type="ARBA" id="ARBA00023125"/>
    </source>
</evidence>
<name>A0A9D2RSJ8_9FIRM</name>
<dbReference type="PANTHER" id="PTHR46558">
    <property type="entry name" value="TRACRIPTIONAL REGULATORY PROTEIN-RELATED-RELATED"/>
    <property type="match status" value="1"/>
</dbReference>
<protein>
    <submittedName>
        <fullName evidence="3">Helix-turn-helix domain-containing protein</fullName>
    </submittedName>
</protein>
<dbReference type="InterPro" id="IPR001387">
    <property type="entry name" value="Cro/C1-type_HTH"/>
</dbReference>
<dbReference type="Gene3D" id="1.10.260.40">
    <property type="entry name" value="lambda repressor-like DNA-binding domains"/>
    <property type="match status" value="1"/>
</dbReference>
<accession>A0A9D2RSJ8</accession>
<dbReference type="PANTHER" id="PTHR46558:SF11">
    <property type="entry name" value="HTH-TYPE TRANSCRIPTIONAL REGULATOR XRE"/>
    <property type="match status" value="1"/>
</dbReference>
<dbReference type="Pfam" id="PF01381">
    <property type="entry name" value="HTH_3"/>
    <property type="match status" value="1"/>
</dbReference>
<reference evidence="3" key="1">
    <citation type="journal article" date="2021" name="PeerJ">
        <title>Extensive microbial diversity within the chicken gut microbiome revealed by metagenomics and culture.</title>
        <authorList>
            <person name="Gilroy R."/>
            <person name="Ravi A."/>
            <person name="Getino M."/>
            <person name="Pursley I."/>
            <person name="Horton D.L."/>
            <person name="Alikhan N.F."/>
            <person name="Baker D."/>
            <person name="Gharbi K."/>
            <person name="Hall N."/>
            <person name="Watson M."/>
            <person name="Adriaenssens E.M."/>
            <person name="Foster-Nyarko E."/>
            <person name="Jarju S."/>
            <person name="Secka A."/>
            <person name="Antonio M."/>
            <person name="Oren A."/>
            <person name="Chaudhuri R.R."/>
            <person name="La Ragione R."/>
            <person name="Hildebrand F."/>
            <person name="Pallen M.J."/>
        </authorList>
    </citation>
    <scope>NUCLEOTIDE SEQUENCE</scope>
    <source>
        <strain evidence="3">ChiBcec18-1249</strain>
    </source>
</reference>
<dbReference type="GO" id="GO:0003677">
    <property type="term" value="F:DNA binding"/>
    <property type="evidence" value="ECO:0007669"/>
    <property type="project" value="UniProtKB-KW"/>
</dbReference>
<dbReference type="AlphaFoldDB" id="A0A9D2RSJ8"/>
<dbReference type="EMBL" id="DWZJ01000098">
    <property type="protein sequence ID" value="HJB14138.1"/>
    <property type="molecule type" value="Genomic_DNA"/>
</dbReference>
<dbReference type="Proteomes" id="UP000823824">
    <property type="component" value="Unassembled WGS sequence"/>
</dbReference>
<proteinExistence type="predicted"/>
<sequence length="42" mass="4605">MELKDRIAAVRKAAGLTQEQLGELLGVTRQAVSKWESGLSYT</sequence>
<dbReference type="CDD" id="cd00093">
    <property type="entry name" value="HTH_XRE"/>
    <property type="match status" value="1"/>
</dbReference>
<evidence type="ECO:0000259" key="2">
    <source>
        <dbReference type="PROSITE" id="PS50943"/>
    </source>
</evidence>
<dbReference type="SUPFAM" id="SSF47413">
    <property type="entry name" value="lambda repressor-like DNA-binding domains"/>
    <property type="match status" value="1"/>
</dbReference>
<dbReference type="InterPro" id="IPR010982">
    <property type="entry name" value="Lambda_DNA-bd_dom_sf"/>
</dbReference>
<evidence type="ECO:0000313" key="4">
    <source>
        <dbReference type="Proteomes" id="UP000823824"/>
    </source>
</evidence>
<organism evidence="3 4">
    <name type="scientific">Candidatus Oscillibacter excrementigallinarum</name>
    <dbReference type="NCBI Taxonomy" id="2838716"/>
    <lineage>
        <taxon>Bacteria</taxon>
        <taxon>Bacillati</taxon>
        <taxon>Bacillota</taxon>
        <taxon>Clostridia</taxon>
        <taxon>Eubacteriales</taxon>
        <taxon>Oscillospiraceae</taxon>
        <taxon>Oscillibacter</taxon>
    </lineage>
</organism>
<keyword evidence="1" id="KW-0238">DNA-binding</keyword>